<evidence type="ECO:0000256" key="1">
    <source>
        <dbReference type="ARBA" id="ARBA00001933"/>
    </source>
</evidence>
<dbReference type="PANTHER" id="PTHR42699:SF1">
    <property type="entry name" value="CYSTATHIONINE GAMMA-SYNTHASE-RELATED"/>
    <property type="match status" value="1"/>
</dbReference>
<feature type="region of interest" description="Disordered" evidence="3">
    <location>
        <begin position="205"/>
        <end position="231"/>
    </location>
</feature>
<evidence type="ECO:0000313" key="4">
    <source>
        <dbReference type="EMBL" id="EAA34640.1"/>
    </source>
</evidence>
<evidence type="ECO:0000256" key="2">
    <source>
        <dbReference type="ARBA" id="ARBA00022898"/>
    </source>
</evidence>
<dbReference type="Proteomes" id="UP000001805">
    <property type="component" value="Chromosome 1, Linkage Group I"/>
</dbReference>
<dbReference type="HOGENOM" id="CLU_011302_3_0_1"/>
<comment type="cofactor">
    <cofactor evidence="1">
        <name>pyridoxal 5'-phosphate</name>
        <dbReference type="ChEBI" id="CHEBI:597326"/>
    </cofactor>
</comment>
<dbReference type="AlphaFoldDB" id="Q7SD09"/>
<dbReference type="RefSeq" id="XP_963876.1">
    <property type="nucleotide sequence ID" value="XM_958783.2"/>
</dbReference>
<dbReference type="GeneID" id="3880025"/>
<accession>Q7SD09</accession>
<dbReference type="EMBL" id="CM002236">
    <property type="protein sequence ID" value="EAA34640.1"/>
    <property type="molecule type" value="Genomic_DNA"/>
</dbReference>
<proteinExistence type="predicted"/>
<dbReference type="OMA" id="IMLAYNM"/>
<dbReference type="Gene3D" id="3.90.1150.10">
    <property type="entry name" value="Aspartate Aminotransferase, domain 1"/>
    <property type="match status" value="1"/>
</dbReference>
<dbReference type="GO" id="GO:0003962">
    <property type="term" value="F:cystathionine gamma-synthase activity"/>
    <property type="evidence" value="ECO:0000318"/>
    <property type="project" value="GO_Central"/>
</dbReference>
<dbReference type="STRING" id="367110.Q7SD09"/>
<keyword evidence="5" id="KW-1185">Reference proteome</keyword>
<dbReference type="PaxDb" id="5141-EFNCRP00000009633"/>
<dbReference type="KEGG" id="ncr:NCU08117"/>
<dbReference type="InterPro" id="IPR051750">
    <property type="entry name" value="Trans-sulfuration_enzymes"/>
</dbReference>
<dbReference type="InterPro" id="IPR015421">
    <property type="entry name" value="PyrdxlP-dep_Trfase_major"/>
</dbReference>
<dbReference type="FunFam" id="3.40.640.10:FF:000221">
    <property type="entry name" value="PLP-dependent transferase"/>
    <property type="match status" value="1"/>
</dbReference>
<organism evidence="4 5">
    <name type="scientific">Neurospora crassa (strain ATCC 24698 / 74-OR23-1A / CBS 708.71 / DSM 1257 / FGSC 987)</name>
    <dbReference type="NCBI Taxonomy" id="367110"/>
    <lineage>
        <taxon>Eukaryota</taxon>
        <taxon>Fungi</taxon>
        <taxon>Dikarya</taxon>
        <taxon>Ascomycota</taxon>
        <taxon>Pezizomycotina</taxon>
        <taxon>Sordariomycetes</taxon>
        <taxon>Sordariomycetidae</taxon>
        <taxon>Sordariales</taxon>
        <taxon>Sordariaceae</taxon>
        <taxon>Neurospora</taxon>
    </lineage>
</organism>
<dbReference type="PANTHER" id="PTHR42699">
    <property type="match status" value="1"/>
</dbReference>
<dbReference type="OrthoDB" id="10047078at2759"/>
<dbReference type="InterPro" id="IPR015424">
    <property type="entry name" value="PyrdxlP-dep_Trfase"/>
</dbReference>
<sequence>MPVKPITTPLGHSLPPHTPHALTVHLPGWDTFIRLRDGDQEIGKQLRSMYPRFSPLSCVKELGIKLLTHLSFAYPESDSGISPTTHGCLPFTSPDAFALAAAHCISHHRPAEHRYSESELSKVEFRVVEFRGVRLVPDSDSDSDSDADATAPALTPATEKEKVRLYLVIYPLPKAKGIMGIWTNPGIGISTRLAEILLPLVPSSDGSLPEAEAETKQETKQEQEQEQKQKQVKVLDWKAKGSDFIISGGTPIKEDIPEPTYLPESDAHEKLRERIVALCQRIPRDIELASRLTTKDVFLYTTGMAAVFRLQEAFFKSGRRGPVVALGAVFHSTFHLFEELEGTTTTNGEEQVEGFKHFGECEDSEKVMDQLEEYAKGLKEKGRTVGYLFVEFPSNPLLVSVDLGRLRKIADEYDFPVVVDDTVGSFCNLDVLPVADVVVSSLTKTFSGFADVMAGSVLLSPSSRYFPLLSSTLTTTHHNALSPSDAAHLLSNSSSYLARSNTHNLNAQKLASFLHTYSTTHQSPRVISRVLYPSIPSTTSSTPGTAYYEQYMRSSTAPAPTGPPYDEMEGNDSFTPGFGCLLSINFSSKKVAKAFYDHLHVHQGPHLGAHLSITLPFNDLLWGAEERERKYHAGYGAVPEQVRVSVGLEEWEDLKEVFEEALKYAEEEAVKEAAC</sequence>
<keyword evidence="2" id="KW-0663">Pyridoxal phosphate</keyword>
<reference evidence="4 5" key="1">
    <citation type="journal article" date="2003" name="Nature">
        <title>The genome sequence of the filamentous fungus Neurospora crassa.</title>
        <authorList>
            <person name="Galagan J.E."/>
            <person name="Calvo S.E."/>
            <person name="Borkovich K.A."/>
            <person name="Selker E.U."/>
            <person name="Read N.D."/>
            <person name="Jaffe D."/>
            <person name="FitzHugh W."/>
            <person name="Ma L.J."/>
            <person name="Smirnov S."/>
            <person name="Purcell S."/>
            <person name="Rehman B."/>
            <person name="Elkins T."/>
            <person name="Engels R."/>
            <person name="Wang S."/>
            <person name="Nielsen C.B."/>
            <person name="Butler J."/>
            <person name="Endrizzi M."/>
            <person name="Qui D."/>
            <person name="Ianakiev P."/>
            <person name="Bell-Pedersen D."/>
            <person name="Nelson M.A."/>
            <person name="Werner-Washburne M."/>
            <person name="Selitrennikoff C.P."/>
            <person name="Kinsey J.A."/>
            <person name="Braun E.L."/>
            <person name="Zelter A."/>
            <person name="Schulte U."/>
            <person name="Kothe G.O."/>
            <person name="Jedd G."/>
            <person name="Mewes W."/>
            <person name="Staben C."/>
            <person name="Marcotte E."/>
            <person name="Greenberg D."/>
            <person name="Roy A."/>
            <person name="Foley K."/>
            <person name="Naylor J."/>
            <person name="Stange-Thomann N."/>
            <person name="Barrett R."/>
            <person name="Gnerre S."/>
            <person name="Kamal M."/>
            <person name="Kamvysselis M."/>
            <person name="Mauceli E."/>
            <person name="Bielke C."/>
            <person name="Rudd S."/>
            <person name="Frishman D."/>
            <person name="Krystofova S."/>
            <person name="Rasmussen C."/>
            <person name="Metzenberg R.L."/>
            <person name="Perkins D.D."/>
            <person name="Kroken S."/>
            <person name="Cogoni C."/>
            <person name="Macino G."/>
            <person name="Catcheside D."/>
            <person name="Li W."/>
            <person name="Pratt R.J."/>
            <person name="Osmani S.A."/>
            <person name="DeSouza C.P."/>
            <person name="Glass L."/>
            <person name="Orbach M.J."/>
            <person name="Berglund J.A."/>
            <person name="Voelker R."/>
            <person name="Yarden O."/>
            <person name="Plamann M."/>
            <person name="Seiler S."/>
            <person name="Dunlap J."/>
            <person name="Radford A."/>
            <person name="Aramayo R."/>
            <person name="Natvig D.O."/>
            <person name="Alex L.A."/>
            <person name="Mannhaupt G."/>
            <person name="Ebbole D.J."/>
            <person name="Freitag M."/>
            <person name="Paulsen I."/>
            <person name="Sachs M.S."/>
            <person name="Lander E.S."/>
            <person name="Nusbaum C."/>
            <person name="Birren B."/>
        </authorList>
    </citation>
    <scope>NUCLEOTIDE SEQUENCE [LARGE SCALE GENOMIC DNA]</scope>
    <source>
        <strain evidence="5">ATCC 24698 / 74-OR23-1A / CBS 708.71 / DSM 1257 / FGSC 987</strain>
    </source>
</reference>
<dbReference type="InterPro" id="IPR015422">
    <property type="entry name" value="PyrdxlP-dep_Trfase_small"/>
</dbReference>
<dbReference type="Pfam" id="PF01053">
    <property type="entry name" value="Cys_Met_Meta_PP"/>
    <property type="match status" value="1"/>
</dbReference>
<dbReference type="VEuPathDB" id="FungiDB:NCU08117"/>
<name>Q7SD09_NEUCR</name>
<dbReference type="SUPFAM" id="SSF53383">
    <property type="entry name" value="PLP-dependent transferases"/>
    <property type="match status" value="1"/>
</dbReference>
<dbReference type="Gene3D" id="3.40.640.10">
    <property type="entry name" value="Type I PLP-dependent aspartate aminotransferase-like (Major domain)"/>
    <property type="match status" value="1"/>
</dbReference>
<dbReference type="GO" id="GO:0019346">
    <property type="term" value="P:transsulfuration"/>
    <property type="evidence" value="ECO:0000318"/>
    <property type="project" value="GO_Central"/>
</dbReference>
<dbReference type="GO" id="GO:0030170">
    <property type="term" value="F:pyridoxal phosphate binding"/>
    <property type="evidence" value="ECO:0007669"/>
    <property type="project" value="InterPro"/>
</dbReference>
<dbReference type="SMR" id="Q7SD09"/>
<dbReference type="InterPro" id="IPR000277">
    <property type="entry name" value="Cys/Met-Metab_PyrdxlP-dep_enz"/>
</dbReference>
<dbReference type="InParanoid" id="Q7SD09"/>
<evidence type="ECO:0000313" key="5">
    <source>
        <dbReference type="Proteomes" id="UP000001805"/>
    </source>
</evidence>
<feature type="compositionally biased region" description="Basic and acidic residues" evidence="3">
    <location>
        <begin position="213"/>
        <end position="231"/>
    </location>
</feature>
<gene>
    <name evidence="4" type="ORF">NCU08117</name>
</gene>
<protein>
    <recommendedName>
        <fullName evidence="6">Cystathionine gamma-synthase</fullName>
    </recommendedName>
</protein>
<evidence type="ECO:0000256" key="3">
    <source>
        <dbReference type="SAM" id="MobiDB-lite"/>
    </source>
</evidence>
<evidence type="ECO:0008006" key="6">
    <source>
        <dbReference type="Google" id="ProtNLM"/>
    </source>
</evidence>